<name>A0A2S6IJS8_9FLAO</name>
<feature type="transmembrane region" description="Helical" evidence="1">
    <location>
        <begin position="15"/>
        <end position="33"/>
    </location>
</feature>
<feature type="transmembrane region" description="Helical" evidence="1">
    <location>
        <begin position="126"/>
        <end position="145"/>
    </location>
</feature>
<sequence length="491" mass="57515">MKAKILEYLKNDHHYWWTVAVLPGIYSLLYLYQNNFTLINSWEQFIAFLIYFIVAPSTALVLLDLVFKKKVCIDRKHLYYCFLIINLAIILSLFVFMRWRWKPLILVFIITIATSKYLSKFYKIGVLLLGLMIIPAVLQFGNYYYQSVYSLQEWSTPEDFEKFTFQKKPNIYLIQPDGYVGKPTMTGQLYNYPNDQFYDNLETYNFNFNHNYRSNYPSTLSSNSTLFNAQHHYFNQGKAKNELFNARDKIMGANPVLRTFKNNGYETNAILQSNYLLYNRPDVFYDYTNIEMEDISFFPVFHNNIDYYFDFKNRLNDNQSTAPQFFFIEILSPSHISHSKTFSLGIEKETEIYLEKIPDINTEVNKLINLITTHDKDGIIIIAADHGGFAGFKYTEKAYQEITNNLELKKSIFNSLLAVKAPESFAPYQERITSSINLFPELFTYLSGQSQPQTTRDASSYIIIKETSNSGVYQYFNQDGESVTIKKPTHK</sequence>
<gene>
    <name evidence="2" type="ORF">LY01_02124</name>
</gene>
<keyword evidence="3" id="KW-1185">Reference proteome</keyword>
<protein>
    <recommendedName>
        <fullName evidence="4">Sulfatase-like protein</fullName>
    </recommendedName>
</protein>
<dbReference type="EMBL" id="PTJE01000004">
    <property type="protein sequence ID" value="PPK94484.1"/>
    <property type="molecule type" value="Genomic_DNA"/>
</dbReference>
<dbReference type="InterPro" id="IPR017850">
    <property type="entry name" value="Alkaline_phosphatase_core_sf"/>
</dbReference>
<dbReference type="Gene3D" id="3.40.720.10">
    <property type="entry name" value="Alkaline Phosphatase, subunit A"/>
    <property type="match status" value="1"/>
</dbReference>
<feature type="transmembrane region" description="Helical" evidence="1">
    <location>
        <begin position="78"/>
        <end position="97"/>
    </location>
</feature>
<evidence type="ECO:0000313" key="2">
    <source>
        <dbReference type="EMBL" id="PPK94484.1"/>
    </source>
</evidence>
<dbReference type="SUPFAM" id="SSF53649">
    <property type="entry name" value="Alkaline phosphatase-like"/>
    <property type="match status" value="1"/>
</dbReference>
<keyword evidence="1" id="KW-1133">Transmembrane helix</keyword>
<dbReference type="OrthoDB" id="1398489at2"/>
<evidence type="ECO:0008006" key="4">
    <source>
        <dbReference type="Google" id="ProtNLM"/>
    </source>
</evidence>
<evidence type="ECO:0000256" key="1">
    <source>
        <dbReference type="SAM" id="Phobius"/>
    </source>
</evidence>
<evidence type="ECO:0000313" key="3">
    <source>
        <dbReference type="Proteomes" id="UP000239002"/>
    </source>
</evidence>
<keyword evidence="1" id="KW-0472">Membrane</keyword>
<dbReference type="RefSeq" id="WP_146080413.1">
    <property type="nucleotide sequence ID" value="NZ_MQVW01000004.1"/>
</dbReference>
<proteinExistence type="predicted"/>
<dbReference type="Proteomes" id="UP000239002">
    <property type="component" value="Unassembled WGS sequence"/>
</dbReference>
<reference evidence="2 3" key="1">
    <citation type="submission" date="2018-02" db="EMBL/GenBank/DDBJ databases">
        <title>Genomic Encyclopedia of Archaeal and Bacterial Type Strains, Phase II (KMG-II): from individual species to whole genera.</title>
        <authorList>
            <person name="Goeker M."/>
        </authorList>
    </citation>
    <scope>NUCLEOTIDE SEQUENCE [LARGE SCALE GENOMIC DNA]</scope>
    <source>
        <strain evidence="2 3">DSM 16809</strain>
    </source>
</reference>
<feature type="transmembrane region" description="Helical" evidence="1">
    <location>
        <begin position="45"/>
        <end position="66"/>
    </location>
</feature>
<dbReference type="AlphaFoldDB" id="A0A2S6IJS8"/>
<keyword evidence="1" id="KW-0812">Transmembrane</keyword>
<accession>A0A2S6IJS8</accession>
<comment type="caution">
    <text evidence="2">The sequence shown here is derived from an EMBL/GenBank/DDBJ whole genome shotgun (WGS) entry which is preliminary data.</text>
</comment>
<organism evidence="2 3">
    <name type="scientific">Nonlabens xylanidelens</name>
    <dbReference type="NCBI Taxonomy" id="191564"/>
    <lineage>
        <taxon>Bacteria</taxon>
        <taxon>Pseudomonadati</taxon>
        <taxon>Bacteroidota</taxon>
        <taxon>Flavobacteriia</taxon>
        <taxon>Flavobacteriales</taxon>
        <taxon>Flavobacteriaceae</taxon>
        <taxon>Nonlabens</taxon>
    </lineage>
</organism>